<evidence type="ECO:0000256" key="5">
    <source>
        <dbReference type="ARBA" id="ARBA00022764"/>
    </source>
</evidence>
<dbReference type="Gene3D" id="2.60.40.10">
    <property type="entry name" value="Immunoglobulins"/>
    <property type="match status" value="2"/>
</dbReference>
<comment type="subcellular location">
    <subcellularLocation>
        <location evidence="1 8">Periplasm</location>
    </subcellularLocation>
</comment>
<evidence type="ECO:0000256" key="4">
    <source>
        <dbReference type="ARBA" id="ARBA00022729"/>
    </source>
</evidence>
<dbReference type="SUPFAM" id="SSF49354">
    <property type="entry name" value="PapD-like"/>
    <property type="match status" value="1"/>
</dbReference>
<feature type="chain" id="PRO_5032522778" evidence="9">
    <location>
        <begin position="30"/>
        <end position="247"/>
    </location>
</feature>
<dbReference type="RefSeq" id="WP_169341599.1">
    <property type="nucleotide sequence ID" value="NZ_JABBZM010000032.1"/>
</dbReference>
<evidence type="ECO:0000256" key="9">
    <source>
        <dbReference type="SAM" id="SignalP"/>
    </source>
</evidence>
<dbReference type="PROSITE" id="PS00635">
    <property type="entry name" value="PILI_CHAPERONE"/>
    <property type="match status" value="1"/>
</dbReference>
<name>A0A848P7A4_9RALS</name>
<dbReference type="Proteomes" id="UP000575469">
    <property type="component" value="Unassembled WGS sequence"/>
</dbReference>
<dbReference type="SUPFAM" id="SSF49584">
    <property type="entry name" value="Periplasmic chaperone C-domain"/>
    <property type="match status" value="1"/>
</dbReference>
<evidence type="ECO:0000256" key="6">
    <source>
        <dbReference type="ARBA" id="ARBA00023186"/>
    </source>
</evidence>
<dbReference type="InterPro" id="IPR008962">
    <property type="entry name" value="PapD-like_sf"/>
</dbReference>
<dbReference type="PRINTS" id="PR00969">
    <property type="entry name" value="CHAPERONPILI"/>
</dbReference>
<evidence type="ECO:0000256" key="2">
    <source>
        <dbReference type="ARBA" id="ARBA00007399"/>
    </source>
</evidence>
<dbReference type="InterPro" id="IPR013783">
    <property type="entry name" value="Ig-like_fold"/>
</dbReference>
<keyword evidence="3" id="KW-1029">Fimbrium biogenesis</keyword>
<accession>A0A848P7A4</accession>
<organism evidence="12 13">
    <name type="scientific">Ralstonia insidiosa</name>
    <dbReference type="NCBI Taxonomy" id="190721"/>
    <lineage>
        <taxon>Bacteria</taxon>
        <taxon>Pseudomonadati</taxon>
        <taxon>Pseudomonadota</taxon>
        <taxon>Betaproteobacteria</taxon>
        <taxon>Burkholderiales</taxon>
        <taxon>Burkholderiaceae</taxon>
        <taxon>Ralstonia</taxon>
    </lineage>
</organism>
<protein>
    <submittedName>
        <fullName evidence="12">Molecular chaperone</fullName>
    </submittedName>
</protein>
<comment type="similarity">
    <text evidence="2 8">Belongs to the periplasmic pilus chaperone family.</text>
</comment>
<dbReference type="InterPro" id="IPR050643">
    <property type="entry name" value="Periplasmic_pilus_chap"/>
</dbReference>
<keyword evidence="6 8" id="KW-0143">Chaperone</keyword>
<dbReference type="Pfam" id="PF02753">
    <property type="entry name" value="PapD_C"/>
    <property type="match status" value="1"/>
</dbReference>
<dbReference type="GO" id="GO:0071555">
    <property type="term" value="P:cell wall organization"/>
    <property type="evidence" value="ECO:0007669"/>
    <property type="project" value="InterPro"/>
</dbReference>
<evidence type="ECO:0000259" key="11">
    <source>
        <dbReference type="Pfam" id="PF02753"/>
    </source>
</evidence>
<evidence type="ECO:0000256" key="7">
    <source>
        <dbReference type="ARBA" id="ARBA00023319"/>
    </source>
</evidence>
<evidence type="ECO:0000313" key="13">
    <source>
        <dbReference type="Proteomes" id="UP000575469"/>
    </source>
</evidence>
<evidence type="ECO:0000256" key="8">
    <source>
        <dbReference type="RuleBase" id="RU003918"/>
    </source>
</evidence>
<dbReference type="InterPro" id="IPR016148">
    <property type="entry name" value="Pili_assmbl_chaperone_C"/>
</dbReference>
<dbReference type="PANTHER" id="PTHR30251">
    <property type="entry name" value="PILUS ASSEMBLY CHAPERONE"/>
    <property type="match status" value="1"/>
</dbReference>
<keyword evidence="5" id="KW-0574">Periplasm</keyword>
<keyword evidence="4 9" id="KW-0732">Signal</keyword>
<dbReference type="EMBL" id="JABBZM010000032">
    <property type="protein sequence ID" value="NMV41357.1"/>
    <property type="molecule type" value="Genomic_DNA"/>
</dbReference>
<dbReference type="InterPro" id="IPR001829">
    <property type="entry name" value="Pili_assmbl_chaperone_bac"/>
</dbReference>
<dbReference type="InterPro" id="IPR036316">
    <property type="entry name" value="Pili_assmbl_chap_C_dom_sf"/>
</dbReference>
<reference evidence="12 13" key="1">
    <citation type="submission" date="2020-04" db="EMBL/GenBank/DDBJ databases">
        <title>Ralstonia insidiosa genome sequencing and assembly.</title>
        <authorList>
            <person name="Martins R.C.R."/>
            <person name="Perdigao-Neto L.V."/>
            <person name="Levin A.S.S."/>
            <person name="Costa S.F."/>
        </authorList>
    </citation>
    <scope>NUCLEOTIDE SEQUENCE [LARGE SCALE GENOMIC DNA]</scope>
    <source>
        <strain evidence="12 13">5047</strain>
    </source>
</reference>
<evidence type="ECO:0000256" key="1">
    <source>
        <dbReference type="ARBA" id="ARBA00004418"/>
    </source>
</evidence>
<evidence type="ECO:0000259" key="10">
    <source>
        <dbReference type="Pfam" id="PF00345"/>
    </source>
</evidence>
<keyword evidence="7" id="KW-0393">Immunoglobulin domain</keyword>
<comment type="caution">
    <text evidence="12">The sequence shown here is derived from an EMBL/GenBank/DDBJ whole genome shotgun (WGS) entry which is preliminary data.</text>
</comment>
<evidence type="ECO:0000256" key="3">
    <source>
        <dbReference type="ARBA" id="ARBA00022558"/>
    </source>
</evidence>
<proteinExistence type="inferred from homology"/>
<feature type="domain" description="Pili assembly chaperone N-terminal" evidence="10">
    <location>
        <begin position="31"/>
        <end position="147"/>
    </location>
</feature>
<dbReference type="PANTHER" id="PTHR30251:SF2">
    <property type="entry name" value="FIMBRIAL CHAPERONE YADV-RELATED"/>
    <property type="match status" value="1"/>
</dbReference>
<dbReference type="InterPro" id="IPR018046">
    <property type="entry name" value="Pili_assmbl_chaperone_CS"/>
</dbReference>
<sequence>MKRLTSIHRCRLAGIALSLALQLCAAAHAAVVPDRTRVIYNAQAQSESLTIANKSATYPYVVQSWIEDSAGKHITSPFMVLPPLQRIEPNERNIVRIVKLPGDALPTDRESVFYLNVREIPPKTDVQNAIQIALHSKIKLFYRPKGVQPKQDEDVSLPMTLRLDAARRKLVLDNPTPYHVTVVELAAGEEKKTLKFDAVMIEPKANTEVDFTGTLPSTLYVSHMNDWGGQNAVKYACDATLCRSAQP</sequence>
<dbReference type="FunFam" id="2.60.40.10:FF:000458">
    <property type="entry name" value="Molecular chaperone FimC"/>
    <property type="match status" value="1"/>
</dbReference>
<gene>
    <name evidence="12" type="ORF">HGR00_25905</name>
</gene>
<dbReference type="InterPro" id="IPR016147">
    <property type="entry name" value="Pili_assmbl_chaperone_N"/>
</dbReference>
<dbReference type="AlphaFoldDB" id="A0A848P7A4"/>
<feature type="domain" description="Pili assembly chaperone C-terminal" evidence="11">
    <location>
        <begin position="173"/>
        <end position="231"/>
    </location>
</feature>
<dbReference type="Pfam" id="PF00345">
    <property type="entry name" value="PapD_N"/>
    <property type="match status" value="1"/>
</dbReference>
<feature type="signal peptide" evidence="9">
    <location>
        <begin position="1"/>
        <end position="29"/>
    </location>
</feature>
<dbReference type="GO" id="GO:0030288">
    <property type="term" value="C:outer membrane-bounded periplasmic space"/>
    <property type="evidence" value="ECO:0007669"/>
    <property type="project" value="InterPro"/>
</dbReference>
<evidence type="ECO:0000313" key="12">
    <source>
        <dbReference type="EMBL" id="NMV41357.1"/>
    </source>
</evidence>